<protein>
    <recommendedName>
        <fullName evidence="3">Type 4 fimbrial biogenesis protein PilX N-terminal domain-containing protein</fullName>
    </recommendedName>
</protein>
<dbReference type="EMBL" id="QOQW01000007">
    <property type="protein sequence ID" value="RCK80246.1"/>
    <property type="molecule type" value="Genomic_DNA"/>
</dbReference>
<reference evidence="1 2" key="1">
    <citation type="submission" date="2018-05" db="EMBL/GenBank/DDBJ databases">
        <title>A metagenomic window into the 2 km-deep terrestrial subsurface aquifer revealed taxonomically and functionally diverse microbial community comprising novel uncultured bacterial lineages.</title>
        <authorList>
            <person name="Kadnikov V.V."/>
            <person name="Mardanov A.V."/>
            <person name="Beletsky A.V."/>
            <person name="Banks D."/>
            <person name="Pimenov N.V."/>
            <person name="Frank Y.A."/>
            <person name="Karnachuk O.V."/>
            <person name="Ravin N.V."/>
        </authorList>
    </citation>
    <scope>NUCLEOTIDE SEQUENCE [LARGE SCALE GENOMIC DNA]</scope>
    <source>
        <strain evidence="1">BY5</strain>
    </source>
</reference>
<proteinExistence type="predicted"/>
<dbReference type="Proteomes" id="UP000252355">
    <property type="component" value="Unassembled WGS sequence"/>
</dbReference>
<sequence length="178" mass="19508">MMAERRVRQGMALVIVLVLTLALLVLGGAYLKTVSQSTVVNPLQLKKLQADFLAQGIAEIALLKYKKFPSDFYHAYVAYLAGPPANTAPYTVFREQGAGPSANTPLRNLQYNGKSIGHPVKVLDYTVDYRLVSYKGYDKDGLQINVAVTLDGEGLASGSTMTFVSSFTFDVTRRLLRP</sequence>
<gene>
    <name evidence="1" type="ORF">OZSIB_3428</name>
</gene>
<organism evidence="1 2">
    <name type="scientific">Candidatus Ozemobacter sibiricus</name>
    <dbReference type="NCBI Taxonomy" id="2268124"/>
    <lineage>
        <taxon>Bacteria</taxon>
        <taxon>Candidatus Ozemobacteria</taxon>
        <taxon>Candidatus Ozemobacterales</taxon>
        <taxon>Candidatus Ozemobacteraceae</taxon>
        <taxon>Candidatus Ozemobacter</taxon>
    </lineage>
</organism>
<evidence type="ECO:0000313" key="2">
    <source>
        <dbReference type="Proteomes" id="UP000252355"/>
    </source>
</evidence>
<evidence type="ECO:0008006" key="3">
    <source>
        <dbReference type="Google" id="ProtNLM"/>
    </source>
</evidence>
<evidence type="ECO:0000313" key="1">
    <source>
        <dbReference type="EMBL" id="RCK80246.1"/>
    </source>
</evidence>
<dbReference type="AlphaFoldDB" id="A0A367ZQB9"/>
<comment type="caution">
    <text evidence="1">The sequence shown here is derived from an EMBL/GenBank/DDBJ whole genome shotgun (WGS) entry which is preliminary data.</text>
</comment>
<name>A0A367ZQB9_9BACT</name>
<accession>A0A367ZQB9</accession>